<feature type="signal peptide" evidence="1">
    <location>
        <begin position="1"/>
        <end position="24"/>
    </location>
</feature>
<dbReference type="InterPro" id="IPR013424">
    <property type="entry name" value="Ice-binding_C"/>
</dbReference>
<keyword evidence="1" id="KW-0732">Signal</keyword>
<organism evidence="2 3">
    <name type="scientific">Pseudaquabacterium inlustre</name>
    <dbReference type="NCBI Taxonomy" id="2984192"/>
    <lineage>
        <taxon>Bacteria</taxon>
        <taxon>Pseudomonadati</taxon>
        <taxon>Pseudomonadota</taxon>
        <taxon>Betaproteobacteria</taxon>
        <taxon>Burkholderiales</taxon>
        <taxon>Sphaerotilaceae</taxon>
        <taxon>Pseudaquabacterium</taxon>
    </lineage>
</organism>
<evidence type="ECO:0000313" key="3">
    <source>
        <dbReference type="Proteomes" id="UP001365405"/>
    </source>
</evidence>
<reference evidence="2 3" key="1">
    <citation type="submission" date="2024-04" db="EMBL/GenBank/DDBJ databases">
        <title>Novel species of the genus Ideonella isolated from streams.</title>
        <authorList>
            <person name="Lu H."/>
        </authorList>
    </citation>
    <scope>NUCLEOTIDE SEQUENCE [LARGE SCALE GENOMIC DNA]</scope>
    <source>
        <strain evidence="2 3">DXS22W</strain>
    </source>
</reference>
<sequence>MMQKARTLFAVGLLGCLAPLVASASLVSFDFSDSSWSSWTCPSGTGICQSPLNGISIEGAVIDGGSLIPEQQSSQSTVTIHIDTTKWFFNTLRIKSFSGDSVPITITGDRGSSIQPFNYGGDYLNSADPDVKANGFKVQYIACTAPCNPDVLTKRPDEYISDIQFSLNPADGFDGLTIGLIPSSTGGSVPEPAGYALVATALIAASAARRRRSS</sequence>
<dbReference type="RefSeq" id="WP_341409056.1">
    <property type="nucleotide sequence ID" value="NZ_JBBUTH010000001.1"/>
</dbReference>
<accession>A0ABU9CBZ3</accession>
<feature type="chain" id="PRO_5045177108" evidence="1">
    <location>
        <begin position="25"/>
        <end position="214"/>
    </location>
</feature>
<protein>
    <submittedName>
        <fullName evidence="2">PEP-CTERM sorting domain-containing protein</fullName>
    </submittedName>
</protein>
<name>A0ABU9CBZ3_9BURK</name>
<comment type="caution">
    <text evidence="2">The sequence shown here is derived from an EMBL/GenBank/DDBJ whole genome shotgun (WGS) entry which is preliminary data.</text>
</comment>
<keyword evidence="3" id="KW-1185">Reference proteome</keyword>
<gene>
    <name evidence="2" type="ORF">AACH10_03965</name>
</gene>
<dbReference type="Proteomes" id="UP001365405">
    <property type="component" value="Unassembled WGS sequence"/>
</dbReference>
<dbReference type="NCBIfam" id="TIGR02595">
    <property type="entry name" value="PEP_CTERM"/>
    <property type="match status" value="1"/>
</dbReference>
<evidence type="ECO:0000313" key="2">
    <source>
        <dbReference type="EMBL" id="MEK8049388.1"/>
    </source>
</evidence>
<proteinExistence type="predicted"/>
<dbReference type="EMBL" id="JBBUTH010000001">
    <property type="protein sequence ID" value="MEK8049388.1"/>
    <property type="molecule type" value="Genomic_DNA"/>
</dbReference>
<evidence type="ECO:0000256" key="1">
    <source>
        <dbReference type="SAM" id="SignalP"/>
    </source>
</evidence>